<evidence type="ECO:0000313" key="2">
    <source>
        <dbReference type="EMBL" id="KAJ7716126.1"/>
    </source>
</evidence>
<reference evidence="2" key="1">
    <citation type="submission" date="2023-03" db="EMBL/GenBank/DDBJ databases">
        <title>Massive genome expansion in bonnet fungi (Mycena s.s.) driven by repeated elements and novel gene families across ecological guilds.</title>
        <authorList>
            <consortium name="Lawrence Berkeley National Laboratory"/>
            <person name="Harder C.B."/>
            <person name="Miyauchi S."/>
            <person name="Viragh M."/>
            <person name="Kuo A."/>
            <person name="Thoen E."/>
            <person name="Andreopoulos B."/>
            <person name="Lu D."/>
            <person name="Skrede I."/>
            <person name="Drula E."/>
            <person name="Henrissat B."/>
            <person name="Morin E."/>
            <person name="Kohler A."/>
            <person name="Barry K."/>
            <person name="LaButti K."/>
            <person name="Morin E."/>
            <person name="Salamov A."/>
            <person name="Lipzen A."/>
            <person name="Mereny Z."/>
            <person name="Hegedus B."/>
            <person name="Baldrian P."/>
            <person name="Stursova M."/>
            <person name="Weitz H."/>
            <person name="Taylor A."/>
            <person name="Grigoriev I.V."/>
            <person name="Nagy L.G."/>
            <person name="Martin F."/>
            <person name="Kauserud H."/>
        </authorList>
    </citation>
    <scope>NUCLEOTIDE SEQUENCE</scope>
    <source>
        <strain evidence="2">CBHHK182m</strain>
    </source>
</reference>
<dbReference type="EMBL" id="JARKIB010000296">
    <property type="protein sequence ID" value="KAJ7716126.1"/>
    <property type="molecule type" value="Genomic_DNA"/>
</dbReference>
<keyword evidence="3" id="KW-1185">Reference proteome</keyword>
<evidence type="ECO:0000256" key="1">
    <source>
        <dbReference type="SAM" id="SignalP"/>
    </source>
</evidence>
<dbReference type="Proteomes" id="UP001215598">
    <property type="component" value="Unassembled WGS sequence"/>
</dbReference>
<comment type="caution">
    <text evidence="2">The sequence shown here is derived from an EMBL/GenBank/DDBJ whole genome shotgun (WGS) entry which is preliminary data.</text>
</comment>
<sequence length="188" mass="20555">MAANATLGIIGLILVTASLQYTSPTRLTRVLSDTINSLENVYVAVVYTGLLSIIPADEVDIVVSMYIVLNHLMPVANVEVLSHGGQYIVLCDFGAARPRARLDLVLLLNPGALAFRSTSLWARLERDEAKIEGAQVANVKNQMLDFIEPVNCGNIQWGWGILLIDNFLGWKTARAMAAMEAHQEECDS</sequence>
<feature type="chain" id="PRO_5041981045" evidence="1">
    <location>
        <begin position="25"/>
        <end position="188"/>
    </location>
</feature>
<feature type="signal peptide" evidence="1">
    <location>
        <begin position="1"/>
        <end position="24"/>
    </location>
</feature>
<gene>
    <name evidence="2" type="ORF">B0H16DRAFT_1476929</name>
</gene>
<keyword evidence="1" id="KW-0732">Signal</keyword>
<accession>A0AAD7HA58</accession>
<dbReference type="AlphaFoldDB" id="A0AAD7HA58"/>
<proteinExistence type="predicted"/>
<name>A0AAD7HA58_9AGAR</name>
<protein>
    <submittedName>
        <fullName evidence="2">Uncharacterized protein</fullName>
    </submittedName>
</protein>
<organism evidence="2 3">
    <name type="scientific">Mycena metata</name>
    <dbReference type="NCBI Taxonomy" id="1033252"/>
    <lineage>
        <taxon>Eukaryota</taxon>
        <taxon>Fungi</taxon>
        <taxon>Dikarya</taxon>
        <taxon>Basidiomycota</taxon>
        <taxon>Agaricomycotina</taxon>
        <taxon>Agaricomycetes</taxon>
        <taxon>Agaricomycetidae</taxon>
        <taxon>Agaricales</taxon>
        <taxon>Marasmiineae</taxon>
        <taxon>Mycenaceae</taxon>
        <taxon>Mycena</taxon>
    </lineage>
</organism>
<evidence type="ECO:0000313" key="3">
    <source>
        <dbReference type="Proteomes" id="UP001215598"/>
    </source>
</evidence>